<dbReference type="Gene3D" id="3.40.20.10">
    <property type="entry name" value="Severin"/>
    <property type="match status" value="1"/>
</dbReference>
<dbReference type="Gene3D" id="1.20.120.730">
    <property type="entry name" value="Sec23/Sec24 helical domain"/>
    <property type="match status" value="1"/>
</dbReference>
<evidence type="ECO:0000259" key="6">
    <source>
        <dbReference type="Pfam" id="PF04810"/>
    </source>
</evidence>
<dbReference type="InterPro" id="IPR029006">
    <property type="entry name" value="ADF-H/Gelsolin-like_dom_sf"/>
</dbReference>
<accession>A0A9P7DT25</accession>
<dbReference type="Pfam" id="PF04811">
    <property type="entry name" value="Sec23_trunk"/>
    <property type="match status" value="1"/>
</dbReference>
<evidence type="ECO:0000256" key="3">
    <source>
        <dbReference type="ARBA" id="ARBA00022927"/>
    </source>
</evidence>
<dbReference type="EMBL" id="JABBWE010000006">
    <property type="protein sequence ID" value="KAG1802247.1"/>
    <property type="molecule type" value="Genomic_DNA"/>
</dbReference>
<dbReference type="Proteomes" id="UP000719766">
    <property type="component" value="Unassembled WGS sequence"/>
</dbReference>
<dbReference type="SUPFAM" id="SSF53300">
    <property type="entry name" value="vWA-like"/>
    <property type="match status" value="1"/>
</dbReference>
<dbReference type="SUPFAM" id="SSF81811">
    <property type="entry name" value="Helical domain of Sec23/24"/>
    <property type="match status" value="1"/>
</dbReference>
<dbReference type="InterPro" id="IPR006900">
    <property type="entry name" value="Sec23/24_helical_dom"/>
</dbReference>
<dbReference type="GO" id="GO:0090110">
    <property type="term" value="P:COPII-coated vesicle cargo loading"/>
    <property type="evidence" value="ECO:0007669"/>
    <property type="project" value="TreeGrafter"/>
</dbReference>
<dbReference type="InterPro" id="IPR006895">
    <property type="entry name" value="Znf_Sec23_Sec24"/>
</dbReference>
<evidence type="ECO:0000259" key="9">
    <source>
        <dbReference type="Pfam" id="PF08033"/>
    </source>
</evidence>
<dbReference type="GeneID" id="64590986"/>
<evidence type="ECO:0000313" key="10">
    <source>
        <dbReference type="EMBL" id="KAG1802247.1"/>
    </source>
</evidence>
<evidence type="ECO:0000256" key="1">
    <source>
        <dbReference type="ARBA" id="ARBA00008334"/>
    </source>
</evidence>
<keyword evidence="2" id="KW-0813">Transport</keyword>
<dbReference type="InterPro" id="IPR036180">
    <property type="entry name" value="Gelsolin-like_dom_sf"/>
</dbReference>
<dbReference type="InterPro" id="IPR007123">
    <property type="entry name" value="Gelsolin-like_dom"/>
</dbReference>
<gene>
    <name evidence="10" type="ORF">HD556DRAFT_1228440</name>
</gene>
<dbReference type="Pfam" id="PF00626">
    <property type="entry name" value="Gelsolin"/>
    <property type="match status" value="1"/>
</dbReference>
<evidence type="ECO:0000259" key="8">
    <source>
        <dbReference type="Pfam" id="PF04815"/>
    </source>
</evidence>
<dbReference type="RefSeq" id="XP_041165439.1">
    <property type="nucleotide sequence ID" value="XM_041297222.1"/>
</dbReference>
<keyword evidence="3" id="KW-0653">Protein transport</keyword>
<dbReference type="GO" id="GO:0030127">
    <property type="term" value="C:COPII vesicle coat"/>
    <property type="evidence" value="ECO:0007669"/>
    <property type="project" value="InterPro"/>
</dbReference>
<dbReference type="InterPro" id="IPR006896">
    <property type="entry name" value="Sec23/24_trunk_dom"/>
</dbReference>
<proteinExistence type="inferred from homology"/>
<organism evidence="10 11">
    <name type="scientific">Suillus plorans</name>
    <dbReference type="NCBI Taxonomy" id="116603"/>
    <lineage>
        <taxon>Eukaryota</taxon>
        <taxon>Fungi</taxon>
        <taxon>Dikarya</taxon>
        <taxon>Basidiomycota</taxon>
        <taxon>Agaricomycotina</taxon>
        <taxon>Agaricomycetes</taxon>
        <taxon>Agaricomycetidae</taxon>
        <taxon>Boletales</taxon>
        <taxon>Suillineae</taxon>
        <taxon>Suillaceae</taxon>
        <taxon>Suillus</taxon>
    </lineage>
</organism>
<dbReference type="GO" id="GO:0008270">
    <property type="term" value="F:zinc ion binding"/>
    <property type="evidence" value="ECO:0007669"/>
    <property type="project" value="InterPro"/>
</dbReference>
<dbReference type="SUPFAM" id="SSF81995">
    <property type="entry name" value="beta-sandwich domain of Sec23/24"/>
    <property type="match status" value="1"/>
</dbReference>
<reference evidence="10" key="1">
    <citation type="journal article" date="2020" name="New Phytol.">
        <title>Comparative genomics reveals dynamic genome evolution in host specialist ectomycorrhizal fungi.</title>
        <authorList>
            <person name="Lofgren L.A."/>
            <person name="Nguyen N.H."/>
            <person name="Vilgalys R."/>
            <person name="Ruytinx J."/>
            <person name="Liao H.L."/>
            <person name="Branco S."/>
            <person name="Kuo A."/>
            <person name="LaButti K."/>
            <person name="Lipzen A."/>
            <person name="Andreopoulos W."/>
            <person name="Pangilinan J."/>
            <person name="Riley R."/>
            <person name="Hundley H."/>
            <person name="Na H."/>
            <person name="Barry K."/>
            <person name="Grigoriev I.V."/>
            <person name="Stajich J.E."/>
            <person name="Kennedy P.G."/>
        </authorList>
    </citation>
    <scope>NUCLEOTIDE SEQUENCE</scope>
    <source>
        <strain evidence="10">S12</strain>
    </source>
</reference>
<dbReference type="Pfam" id="PF04815">
    <property type="entry name" value="Sec23_helical"/>
    <property type="match status" value="1"/>
</dbReference>
<dbReference type="InterPro" id="IPR036175">
    <property type="entry name" value="Sec23/24_helical_dom_sf"/>
</dbReference>
<dbReference type="PANTHER" id="PTHR13803">
    <property type="entry name" value="SEC24-RELATED PROTEIN"/>
    <property type="match status" value="1"/>
</dbReference>
<dbReference type="Gene3D" id="3.40.50.410">
    <property type="entry name" value="von Willebrand factor, type A domain"/>
    <property type="match status" value="1"/>
</dbReference>
<dbReference type="GO" id="GO:0006886">
    <property type="term" value="P:intracellular protein transport"/>
    <property type="evidence" value="ECO:0007669"/>
    <property type="project" value="InterPro"/>
</dbReference>
<dbReference type="GO" id="GO:0070971">
    <property type="term" value="C:endoplasmic reticulum exit site"/>
    <property type="evidence" value="ECO:0007669"/>
    <property type="project" value="TreeGrafter"/>
</dbReference>
<dbReference type="Pfam" id="PF04810">
    <property type="entry name" value="zf-Sec23_Sec24"/>
    <property type="match status" value="1"/>
</dbReference>
<dbReference type="PANTHER" id="PTHR13803:SF4">
    <property type="entry name" value="SECRETORY 24CD, ISOFORM C"/>
    <property type="match status" value="1"/>
</dbReference>
<keyword evidence="11" id="KW-1185">Reference proteome</keyword>
<feature type="domain" description="Gelsolin-like" evidence="5">
    <location>
        <begin position="737"/>
        <end position="796"/>
    </location>
</feature>
<dbReference type="SUPFAM" id="SSF82919">
    <property type="entry name" value="Zn-finger domain of Sec23/24"/>
    <property type="match status" value="1"/>
</dbReference>
<dbReference type="InterPro" id="IPR050550">
    <property type="entry name" value="SEC23_SEC24_subfamily"/>
</dbReference>
<dbReference type="Pfam" id="PF08033">
    <property type="entry name" value="Sec23_BS"/>
    <property type="match status" value="1"/>
</dbReference>
<dbReference type="OrthoDB" id="49016at2759"/>
<dbReference type="GO" id="GO:0000149">
    <property type="term" value="F:SNARE binding"/>
    <property type="evidence" value="ECO:0007669"/>
    <property type="project" value="TreeGrafter"/>
</dbReference>
<dbReference type="Gene3D" id="2.30.30.380">
    <property type="entry name" value="Zn-finger domain of Sec23/24"/>
    <property type="match status" value="1"/>
</dbReference>
<evidence type="ECO:0000256" key="2">
    <source>
        <dbReference type="ARBA" id="ARBA00022448"/>
    </source>
</evidence>
<evidence type="ECO:0000313" key="11">
    <source>
        <dbReference type="Proteomes" id="UP000719766"/>
    </source>
</evidence>
<dbReference type="AlphaFoldDB" id="A0A9P7DT25"/>
<name>A0A9P7DT25_9AGAM</name>
<comment type="caution">
    <text evidence="10">The sequence shown here is derived from an EMBL/GenBank/DDBJ whole genome shotgun (WGS) entry which is preliminary data.</text>
</comment>
<sequence length="871" mass="96635">MHANRHIPQPPHSAGEPYKGTSTASSLCDLQLTLTSTGLRPRIDPSQMPSPIDMIESDKEKWEGNSFMTLPGNNPPLSTSDFTAFDQGNSSPKHVRVSTWNLPSSSHLAKECDIPLTAVFQPFADLDPREEPIPVVDCGDSGPPRCKECRGYINPWCAWTAGGWKWKCNLCGHETQVLPDYFCNLDANLMRIDLPNRPELNKGTVDFVVSGNEYWAPPPLPKMNSSYFSIDPPSSQAREPKSLNYFFVFDVSLEAIRSGFLKAACDVLRDMLYGGTSLDGTLSEPSFPKGSQLAILTYDTSLHFYDLSPASSLASMIVVSDLEEVFIPLREGLFVDPWKSRTAIEGLLKALPERYLDTVIDNAALGGALLAGLASLAGRGGHIIAFQSVLPAIGPGALEPLHDQTSLYGTEKERTMFLPRHQTWRDIAEECSEEGIGVSMFLGMSKPIDIGSIGTIFTGIVSSTTGGELFFHPRFNPARDQHVLTSQLRRLLTRTTVYNCLLRVRCSNGLRISTYYGNFHERSVSDLDIGILDSDKAISVHIEHSRKLDAREYAFLQCAVLHTTPDGQRRVRTCNLALEVADLAANVFRYADMDAVVCHLARESMSKLTSRRMAHIREELTDRCSSILLGYRRNCAAATAVSQATSQLIIPEAFRALPVYTLAIMKCKPLKGRNVSADVRNYHAQRILSMSVRATMQHLYPRLLALHDLADDTALPDPTTGQMSFPSLMRDSHTYMEAHGVYLIDNEDLMIFWVGSSVSPQLLLDLFGVDDLLTLDPNIIQLPVLHTRLSAQVRNILTHRYAQRGRTPKMLLVRQNMDGTEIEFSDMLVEDQNNAAMSYLDFLCLIHKQINAVLTNGEQLSGGPSLRGSPW</sequence>
<dbReference type="InterPro" id="IPR036174">
    <property type="entry name" value="Znf_Sec23_Sec24_sf"/>
</dbReference>
<evidence type="ECO:0000256" key="4">
    <source>
        <dbReference type="SAM" id="MobiDB-lite"/>
    </source>
</evidence>
<evidence type="ECO:0000259" key="7">
    <source>
        <dbReference type="Pfam" id="PF04811"/>
    </source>
</evidence>
<protein>
    <submittedName>
        <fullName evidence="10">Uncharacterized protein</fullName>
    </submittedName>
</protein>
<dbReference type="InterPro" id="IPR012990">
    <property type="entry name" value="Beta-sandwich_Sec23_24"/>
</dbReference>
<feature type="region of interest" description="Disordered" evidence="4">
    <location>
        <begin position="1"/>
        <end position="23"/>
    </location>
</feature>
<feature type="domain" description="Sec23/Sec24 beta-sandwich" evidence="9">
    <location>
        <begin position="498"/>
        <end position="580"/>
    </location>
</feature>
<comment type="similarity">
    <text evidence="1">Belongs to the SEC23/SEC24 family. SEC24 subfamily.</text>
</comment>
<feature type="domain" description="Zinc finger Sec23/Sec24-type" evidence="6">
    <location>
        <begin position="143"/>
        <end position="181"/>
    </location>
</feature>
<feature type="domain" description="Sec23/Sec24 trunk" evidence="7">
    <location>
        <begin position="240"/>
        <end position="491"/>
    </location>
</feature>
<dbReference type="InterPro" id="IPR036465">
    <property type="entry name" value="vWFA_dom_sf"/>
</dbReference>
<feature type="domain" description="Sec23/Sec24 helical" evidence="8">
    <location>
        <begin position="592"/>
        <end position="696"/>
    </location>
</feature>
<dbReference type="Gene3D" id="2.60.40.1670">
    <property type="entry name" value="beta-sandwich domain of Sec23/24"/>
    <property type="match status" value="1"/>
</dbReference>
<evidence type="ECO:0000259" key="5">
    <source>
        <dbReference type="Pfam" id="PF00626"/>
    </source>
</evidence>
<dbReference type="SUPFAM" id="SSF82754">
    <property type="entry name" value="C-terminal, gelsolin-like domain of Sec23/24"/>
    <property type="match status" value="1"/>
</dbReference>